<reference evidence="1 2" key="1">
    <citation type="submission" date="2016-10" db="EMBL/GenBank/DDBJ databases">
        <authorList>
            <person name="Marach S."/>
            <person name="Prathuangwong S."/>
            <person name="Takikawa Y."/>
            <person name="Dohra H."/>
        </authorList>
    </citation>
    <scope>NUCLEOTIDE SEQUENCE [LARGE SCALE GENOMIC DNA]</scope>
    <source>
        <strain evidence="1 2">K2</strain>
    </source>
</reference>
<dbReference type="GO" id="GO:0003677">
    <property type="term" value="F:DNA binding"/>
    <property type="evidence" value="ECO:0007669"/>
    <property type="project" value="UniProtKB-KW"/>
</dbReference>
<proteinExistence type="predicted"/>
<protein>
    <submittedName>
        <fullName evidence="1">DNA-binding protein</fullName>
    </submittedName>
</protein>
<dbReference type="EMBL" id="MOEA01000002">
    <property type="protein sequence ID" value="OIK21197.1"/>
    <property type="molecule type" value="Genomic_DNA"/>
</dbReference>
<organism evidence="1 2">
    <name type="scientific">Bacillus amyloliquefaciens</name>
    <name type="common">Bacillus velezensis</name>
    <dbReference type="NCBI Taxonomy" id="1390"/>
    <lineage>
        <taxon>Bacteria</taxon>
        <taxon>Bacillati</taxon>
        <taxon>Bacillota</taxon>
        <taxon>Bacilli</taxon>
        <taxon>Bacillales</taxon>
        <taxon>Bacillaceae</taxon>
        <taxon>Bacillus</taxon>
        <taxon>Bacillus amyloliquefaciens group</taxon>
    </lineage>
</organism>
<dbReference type="AlphaFoldDB" id="A0AAP7N8G2"/>
<comment type="caution">
    <text evidence="1">The sequence shown here is derived from an EMBL/GenBank/DDBJ whole genome shotgun (WGS) entry which is preliminary data.</text>
</comment>
<evidence type="ECO:0000313" key="2">
    <source>
        <dbReference type="Proteomes" id="UP000180036"/>
    </source>
</evidence>
<dbReference type="Proteomes" id="UP000180036">
    <property type="component" value="Unassembled WGS sequence"/>
</dbReference>
<gene>
    <name evidence="1" type="ORF">BKP66_06380</name>
</gene>
<sequence>MKEPTMAECLKKADLILNGQAEREEVSDWASEYVASDDPEVEDENVWEMLVYLSGFDLKDSPDSYLHTIEELKDWMQGYR</sequence>
<name>A0AAP7N8G2_BACAM</name>
<dbReference type="RefSeq" id="WP_071347348.1">
    <property type="nucleotide sequence ID" value="NZ_CP011252.1"/>
</dbReference>
<evidence type="ECO:0000313" key="1">
    <source>
        <dbReference type="EMBL" id="OIK21197.1"/>
    </source>
</evidence>
<accession>A0AAP7N8G2</accession>
<keyword evidence="1" id="KW-0238">DNA-binding</keyword>